<dbReference type="Proteomes" id="UP000078492">
    <property type="component" value="Unassembled WGS sequence"/>
</dbReference>
<dbReference type="EMBL" id="KQ980341">
    <property type="protein sequence ID" value="KYN16466.1"/>
    <property type="molecule type" value="Genomic_DNA"/>
</dbReference>
<evidence type="ECO:0000259" key="6">
    <source>
        <dbReference type="PROSITE" id="PS50808"/>
    </source>
</evidence>
<feature type="region of interest" description="Disordered" evidence="5">
    <location>
        <begin position="1085"/>
        <end position="1125"/>
    </location>
</feature>
<evidence type="ECO:0000256" key="1">
    <source>
        <dbReference type="ARBA" id="ARBA00022723"/>
    </source>
</evidence>
<dbReference type="PROSITE" id="PS50808">
    <property type="entry name" value="ZF_BED"/>
    <property type="match status" value="4"/>
</dbReference>
<feature type="compositionally biased region" description="Polar residues" evidence="5">
    <location>
        <begin position="1088"/>
        <end position="1103"/>
    </location>
</feature>
<feature type="non-terminal residue" evidence="7">
    <location>
        <position position="1"/>
    </location>
</feature>
<feature type="domain" description="BED-type" evidence="6">
    <location>
        <begin position="85"/>
        <end position="134"/>
    </location>
</feature>
<feature type="domain" description="BED-type" evidence="6">
    <location>
        <begin position="974"/>
        <end position="1023"/>
    </location>
</feature>
<dbReference type="GO" id="GO:0008270">
    <property type="term" value="F:zinc ion binding"/>
    <property type="evidence" value="ECO:0007669"/>
    <property type="project" value="UniProtKB-KW"/>
</dbReference>
<dbReference type="GO" id="GO:0003677">
    <property type="term" value="F:DNA binding"/>
    <property type="evidence" value="ECO:0007669"/>
    <property type="project" value="InterPro"/>
</dbReference>
<dbReference type="InterPro" id="IPR003656">
    <property type="entry name" value="Znf_BED"/>
</dbReference>
<feature type="domain" description="BED-type" evidence="6">
    <location>
        <begin position="1502"/>
        <end position="1551"/>
    </location>
</feature>
<keyword evidence="2 4" id="KW-0863">Zinc-finger</keyword>
<evidence type="ECO:0000256" key="4">
    <source>
        <dbReference type="PROSITE-ProRule" id="PRU00027"/>
    </source>
</evidence>
<organism evidence="7 8">
    <name type="scientific">Trachymyrmex cornetzi</name>
    <dbReference type="NCBI Taxonomy" id="471704"/>
    <lineage>
        <taxon>Eukaryota</taxon>
        <taxon>Metazoa</taxon>
        <taxon>Ecdysozoa</taxon>
        <taxon>Arthropoda</taxon>
        <taxon>Hexapoda</taxon>
        <taxon>Insecta</taxon>
        <taxon>Pterygota</taxon>
        <taxon>Neoptera</taxon>
        <taxon>Endopterygota</taxon>
        <taxon>Hymenoptera</taxon>
        <taxon>Apocrita</taxon>
        <taxon>Aculeata</taxon>
        <taxon>Formicoidea</taxon>
        <taxon>Formicidae</taxon>
        <taxon>Myrmicinae</taxon>
        <taxon>Trachymyrmex</taxon>
    </lineage>
</organism>
<dbReference type="InterPro" id="IPR013087">
    <property type="entry name" value="Znf_C2H2_type"/>
</dbReference>
<reference evidence="7 8" key="1">
    <citation type="submission" date="2015-09" db="EMBL/GenBank/DDBJ databases">
        <title>Trachymyrmex cornetzi WGS genome.</title>
        <authorList>
            <person name="Nygaard S."/>
            <person name="Hu H."/>
            <person name="Boomsma J."/>
            <person name="Zhang G."/>
        </authorList>
    </citation>
    <scope>NUCLEOTIDE SEQUENCE [LARGE SCALE GENOMIC DNA]</scope>
    <source>
        <strain evidence="7">Tcor2-1</strain>
        <tissue evidence="7">Whole body</tissue>
    </source>
</reference>
<evidence type="ECO:0000256" key="2">
    <source>
        <dbReference type="ARBA" id="ARBA00022771"/>
    </source>
</evidence>
<protein>
    <recommendedName>
        <fullName evidence="6">BED-type domain-containing protein</fullName>
    </recommendedName>
</protein>
<keyword evidence="1" id="KW-0479">Metal-binding</keyword>
<accession>A0A195DUD9</accession>
<keyword evidence="3" id="KW-0862">Zinc</keyword>
<dbReference type="SMART" id="SM00355">
    <property type="entry name" value="ZnF_C2H2"/>
    <property type="match status" value="8"/>
</dbReference>
<keyword evidence="8" id="KW-1185">Reference proteome</keyword>
<dbReference type="SMART" id="SM00614">
    <property type="entry name" value="ZnF_BED"/>
    <property type="match status" value="7"/>
</dbReference>
<gene>
    <name evidence="7" type="ORF">ALC57_11336</name>
</gene>
<feature type="domain" description="BED-type" evidence="6">
    <location>
        <begin position="510"/>
        <end position="559"/>
    </location>
</feature>
<evidence type="ECO:0000256" key="5">
    <source>
        <dbReference type="SAM" id="MobiDB-lite"/>
    </source>
</evidence>
<proteinExistence type="predicted"/>
<sequence length="1936" mass="226836">RNQYFVFSDSSRYSADVMETPEISDKWMSKHVRKLDNFTVRCNIDSCHKIFIITSEKTKSINKIKSHLYKKHGKLNEEDRLKWINDKDLIWQYFNKVDFYQGKCNFCKNQYKAHNIPTLKYHLKKNHNQEIRAIVKEEIAKKSLSQYFEIYEEEFIAFCKRCHVRNDIFYGIDALINHICLDNKVNKMAQQSIADENTNLSSHYDFLNRQAFGNRKNEQSDTSRYSADVMATPEISDKWVSKHVRKLENFTVQCNIDNCDETYVITNNKTRTINKIKAHLYKKHGKYNEEDYLKWVNDNDLIWRYFDKEDYYEGKCKFCKIQYKAYYIPALKYHLQKNHNREIRTAVKEEITNKSLSQYFEIHAEELSAWCKWCKVKNDIFYGIDALINHICLDNNVNKMIQQSLAEENTNLSSHHDNLNRQALGLRKNEQRTTPRHSANVMAAQKTSDNWVWNHVLESNNFTVQCNIDKCNKIYYNRTKNITVLTKSIKKHLYRKHNISTAKDCLKWARNNDLIWRYYDKAELYKGKCKFCKKFHCAAHVSSLKSHLQTEHSPEIRAAVQKEIAAKSLSQYFKIDDKEFSARCKRCNDKINIFYGADDLIHHICLDNNVKRMTQSMAIENANRSSHHDDINKQALRNPDQQSSEGNNTNNTIFLADDISDVSSRHDGTSRQTLGYQIDQQSYEGNNTNNIVFRAHDVSDVSSGHDSTNWQALGYQIVILTNEYILSYEGNNTNNIVFRAHDVSDISSGHDSTNWQALGYQIVILTNEYILSYEGNNTNNIVFRAHDVSDISSGHDSTNWQALGYQIGHQTYEGNNTNNIVFRAHDVSDISSGHDSTNWQALGYQIVILTNEYILSYEGNNTNNIVFRAHDVSDISSPYDGPNRQTLGYQIDQQGNTSRHCADVMAAQKSSDNWVWNHVLEVDNVGVQCNIDSCDQTYIDNTSISKSQFITQIKEHLCHQHGIWTEEDRKKWKNDNSLVWKYFNKVDLYKGKCKFCDSVKNGAYLPNLMSHLRKKHSQEIRAAVQKEITTKSLWLYFEICEEQFNAQCKRCNCSMDIFYGTDALIHHICAKKIQRLEFRQKSKDNKVNRMTQQSIADKNTSTSSHDDSINRQVLGNPESERSNTSRHCADVMAAQKPSDNWVWNHVLELNNLTLQCKIYSCIQTYAVKRNKLKMTFRIKAHLYHKHGIWSVEDRLKWENNNDLIWRYYDKVGLYKERCNFCKNVYHEAYIPCLNLHLQRWHSQEVRDVVRKEITTKSLWLYFEICEEQFNARCKRCNFKMDIFYGIDVLINHICLKKNLHLKFLPKSKDNEVNRMTQQSIATEIANTISHHDDINWPAPRNQDQQSFNNHTISVFYSSTGINDLRSHCLYQINEDSTYEEGAADNSEYRMMQQDVPVENMATSYHHESTYWYGLGNQDGQQRNTPRYWTWTDVMAAWKTSDNWIWKHVLELDNFTLQCNMDKCNKTYCYKYKNITTLEKSIKEHLYRKHKIWTEEDLLNWKKNNDLIWQYYDKVDLYKGKCKFCKKFYHATQLSNQKTHLQRKHRPEIIAAIRKEIATKSLSQHFKIDDKEFSARCKRCNDKINIFYGADALIHHICLKRNQHFKSRPESKDNEVNRMTQFIATEIANTSSHHDDINWPAPRNQDQQSSTEINNLRSHCQYHINEDSRYEKGAADNSESRMMHGDVPAQHIATNYHHESTYWYVLGNQDIILTNEHTSSSEENNTNNTIFLADDVSDASSRHNGTNWQAFGYQMDQQRMMHQSVAAENMATSYHDGSTYSYVLGNQDGQQSSEENNMNNTIFLADDVSDVSSHHDGTSWQTFGYQMDQQRMMHQSVAAKDMATSYHDGSTYSYVLGNQDGRQSSEGINMDDMVQFYDYDVSGLSSRHDSTNWQAFGYQVDEQRMMHQFVAAENIATTHHLGNTYWQAPVSQEGQQK</sequence>
<evidence type="ECO:0000256" key="3">
    <source>
        <dbReference type="ARBA" id="ARBA00022833"/>
    </source>
</evidence>
<dbReference type="Pfam" id="PF02892">
    <property type="entry name" value="zf-BED"/>
    <property type="match status" value="3"/>
</dbReference>
<evidence type="ECO:0000313" key="8">
    <source>
        <dbReference type="Proteomes" id="UP000078492"/>
    </source>
</evidence>
<name>A0A195DUD9_9HYME</name>
<evidence type="ECO:0000313" key="7">
    <source>
        <dbReference type="EMBL" id="KYN16466.1"/>
    </source>
</evidence>